<evidence type="ECO:0000313" key="1">
    <source>
        <dbReference type="EMBL" id="CAF1566956.1"/>
    </source>
</evidence>
<gene>
    <name evidence="2" type="ORF">GPM918_LOCUS43170</name>
    <name evidence="1" type="ORF">OVA965_LOCUS40135</name>
    <name evidence="4" type="ORF">SRO942_LOCUS44587</name>
    <name evidence="3" type="ORF">TMI583_LOCUS41523</name>
</gene>
<dbReference type="Proteomes" id="UP000681722">
    <property type="component" value="Unassembled WGS sequence"/>
</dbReference>
<dbReference type="EMBL" id="CAJNOK010042989">
    <property type="protein sequence ID" value="CAF1566956.1"/>
    <property type="molecule type" value="Genomic_DNA"/>
</dbReference>
<keyword evidence="5" id="KW-1185">Reference proteome</keyword>
<dbReference type="Proteomes" id="UP000663829">
    <property type="component" value="Unassembled WGS sequence"/>
</dbReference>
<name>A0A816BR27_9BILA</name>
<proteinExistence type="predicted"/>
<organism evidence="2 5">
    <name type="scientific">Didymodactylos carnosus</name>
    <dbReference type="NCBI Taxonomy" id="1234261"/>
    <lineage>
        <taxon>Eukaryota</taxon>
        <taxon>Metazoa</taxon>
        <taxon>Spiralia</taxon>
        <taxon>Gnathifera</taxon>
        <taxon>Rotifera</taxon>
        <taxon>Eurotatoria</taxon>
        <taxon>Bdelloidea</taxon>
        <taxon>Philodinida</taxon>
        <taxon>Philodinidae</taxon>
        <taxon>Didymodactylos</taxon>
    </lineage>
</organism>
<reference evidence="2" key="1">
    <citation type="submission" date="2021-02" db="EMBL/GenBank/DDBJ databases">
        <authorList>
            <person name="Nowell W R."/>
        </authorList>
    </citation>
    <scope>NUCLEOTIDE SEQUENCE</scope>
</reference>
<protein>
    <submittedName>
        <fullName evidence="2">Uncharacterized protein</fullName>
    </submittedName>
</protein>
<dbReference type="Proteomes" id="UP000677228">
    <property type="component" value="Unassembled WGS sequence"/>
</dbReference>
<dbReference type="Proteomes" id="UP000682733">
    <property type="component" value="Unassembled WGS sequence"/>
</dbReference>
<comment type="caution">
    <text evidence="2">The sequence shown here is derived from an EMBL/GenBank/DDBJ whole genome shotgun (WGS) entry which is preliminary data.</text>
</comment>
<evidence type="ECO:0000313" key="2">
    <source>
        <dbReference type="EMBL" id="CAF1612321.1"/>
    </source>
</evidence>
<dbReference type="AlphaFoldDB" id="A0A816BR27"/>
<sequence length="155" mass="17788">IIKDETQHSCTQDKSKIIIDITVATMRKRARDEVIPIRKIYSQQVVKARIQNPDLQTGSMIQFLSLDGGERLLVFGADWSNRFLLLCDLWHSDGTFKVRSVLFEQLYIIFGFNNGFMIPCAYSLTTRKNAVVSTKILLHLSELGNKLNIKMNPKR</sequence>
<evidence type="ECO:0000313" key="4">
    <source>
        <dbReference type="EMBL" id="CAF4496205.1"/>
    </source>
</evidence>
<feature type="non-terminal residue" evidence="2">
    <location>
        <position position="1"/>
    </location>
</feature>
<accession>A0A816BR27</accession>
<dbReference type="EMBL" id="CAJNOQ010038374">
    <property type="protein sequence ID" value="CAF1612321.1"/>
    <property type="molecule type" value="Genomic_DNA"/>
</dbReference>
<evidence type="ECO:0000313" key="3">
    <source>
        <dbReference type="EMBL" id="CAF4360130.1"/>
    </source>
</evidence>
<dbReference type="EMBL" id="CAJOBC010105183">
    <property type="protein sequence ID" value="CAF4496205.1"/>
    <property type="molecule type" value="Genomic_DNA"/>
</dbReference>
<evidence type="ECO:0000313" key="5">
    <source>
        <dbReference type="Proteomes" id="UP000663829"/>
    </source>
</evidence>
<dbReference type="EMBL" id="CAJOBA010065699">
    <property type="protein sequence ID" value="CAF4360130.1"/>
    <property type="molecule type" value="Genomic_DNA"/>
</dbReference>